<sequence>MKNQYFSNETRNGVAVNAFKAGKKLCEKYFTNDMKRPMTGFDKRRRAREARTRDNFTGARTERHKFSQKQMMFFDVDLVKIREEGHIRPMTGVPVKAKDPKTGRIILQRKLVEKRGIQSAMRLKRNKTRTKLIQKAKTEIETNDQRQYKKIQKIMKAKKNFSKHKPLIIEKFGYIKDQAFRMKYE</sequence>
<keyword evidence="2" id="KW-1185">Reference proteome</keyword>
<comment type="caution">
    <text evidence="1">The sequence shown here is derived from an EMBL/GenBank/DDBJ whole genome shotgun (WGS) entry which is preliminary data.</text>
</comment>
<organism evidence="1 2">
    <name type="scientific">Euplotes crassus</name>
    <dbReference type="NCBI Taxonomy" id="5936"/>
    <lineage>
        <taxon>Eukaryota</taxon>
        <taxon>Sar</taxon>
        <taxon>Alveolata</taxon>
        <taxon>Ciliophora</taxon>
        <taxon>Intramacronucleata</taxon>
        <taxon>Spirotrichea</taxon>
        <taxon>Hypotrichia</taxon>
        <taxon>Euplotida</taxon>
        <taxon>Euplotidae</taxon>
        <taxon>Moneuplotes</taxon>
    </lineage>
</organism>
<reference evidence="1" key="1">
    <citation type="submission" date="2023-07" db="EMBL/GenBank/DDBJ databases">
        <authorList>
            <consortium name="AG Swart"/>
            <person name="Singh M."/>
            <person name="Singh A."/>
            <person name="Seah K."/>
            <person name="Emmerich C."/>
        </authorList>
    </citation>
    <scope>NUCLEOTIDE SEQUENCE</scope>
    <source>
        <strain evidence="1">DP1</strain>
    </source>
</reference>
<dbReference type="AlphaFoldDB" id="A0AAD1X6N6"/>
<proteinExistence type="predicted"/>
<evidence type="ECO:0000313" key="2">
    <source>
        <dbReference type="Proteomes" id="UP001295684"/>
    </source>
</evidence>
<dbReference type="Proteomes" id="UP001295684">
    <property type="component" value="Unassembled WGS sequence"/>
</dbReference>
<dbReference type="EMBL" id="CAMPGE010003930">
    <property type="protein sequence ID" value="CAI2362774.1"/>
    <property type="molecule type" value="Genomic_DNA"/>
</dbReference>
<evidence type="ECO:0000313" key="1">
    <source>
        <dbReference type="EMBL" id="CAI2362774.1"/>
    </source>
</evidence>
<name>A0AAD1X6N6_EUPCR</name>
<gene>
    <name evidence="1" type="ORF">ECRASSUSDP1_LOCUS4101</name>
</gene>
<accession>A0AAD1X6N6</accession>
<protein>
    <submittedName>
        <fullName evidence="1">Uncharacterized protein</fullName>
    </submittedName>
</protein>